<dbReference type="AlphaFoldDB" id="A0A845A8B8"/>
<dbReference type="RefSeq" id="WP_160738720.1">
    <property type="nucleotide sequence ID" value="NZ_WTYQ01000002.1"/>
</dbReference>
<evidence type="ECO:0000313" key="1">
    <source>
        <dbReference type="EMBL" id="MXP25493.1"/>
    </source>
</evidence>
<dbReference type="Pfam" id="PF04343">
    <property type="entry name" value="DUF488"/>
    <property type="match status" value="1"/>
</dbReference>
<dbReference type="InterPro" id="IPR007438">
    <property type="entry name" value="DUF488"/>
</dbReference>
<accession>A0A845A8B8</accession>
<gene>
    <name evidence="1" type="ORF">GRI39_05485</name>
</gene>
<protein>
    <submittedName>
        <fullName evidence="1">DUF488 family protein</fullName>
    </submittedName>
</protein>
<dbReference type="PANTHER" id="PTHR39337">
    <property type="entry name" value="BLR5642 PROTEIN"/>
    <property type="match status" value="1"/>
</dbReference>
<sequence>MTTPAIFTIGYEQVTQAALIEALVKARVEVLADIRYLPLSRRPGFSKRSLAAAVEEAGLEYCHFKQLGTPADGRAAARRGDLPELERLYAGQLELPESIAQQAELRAVALEKRVALLCYERRACECHRNILVRTLLSDFEQVDLLPDLLRIH</sequence>
<dbReference type="Proteomes" id="UP000460561">
    <property type="component" value="Unassembled WGS sequence"/>
</dbReference>
<dbReference type="PANTHER" id="PTHR39337:SF1">
    <property type="entry name" value="BLR5642 PROTEIN"/>
    <property type="match status" value="1"/>
</dbReference>
<dbReference type="OrthoDB" id="9810084at2"/>
<evidence type="ECO:0000313" key="2">
    <source>
        <dbReference type="Proteomes" id="UP000460561"/>
    </source>
</evidence>
<dbReference type="EMBL" id="WTYQ01000002">
    <property type="protein sequence ID" value="MXP25493.1"/>
    <property type="molecule type" value="Genomic_DNA"/>
</dbReference>
<keyword evidence="2" id="KW-1185">Reference proteome</keyword>
<organism evidence="1 2">
    <name type="scientific">Altericroceibacterium indicum</name>
    <dbReference type="NCBI Taxonomy" id="374177"/>
    <lineage>
        <taxon>Bacteria</taxon>
        <taxon>Pseudomonadati</taxon>
        <taxon>Pseudomonadota</taxon>
        <taxon>Alphaproteobacteria</taxon>
        <taxon>Sphingomonadales</taxon>
        <taxon>Erythrobacteraceae</taxon>
        <taxon>Altericroceibacterium</taxon>
    </lineage>
</organism>
<comment type="caution">
    <text evidence="1">The sequence shown here is derived from an EMBL/GenBank/DDBJ whole genome shotgun (WGS) entry which is preliminary data.</text>
</comment>
<reference evidence="1 2" key="1">
    <citation type="submission" date="2019-12" db="EMBL/GenBank/DDBJ databases">
        <title>Genomic-based taxomic classification of the family Erythrobacteraceae.</title>
        <authorList>
            <person name="Xu L."/>
        </authorList>
    </citation>
    <scope>NUCLEOTIDE SEQUENCE [LARGE SCALE GENOMIC DNA]</scope>
    <source>
        <strain evidence="1 2">DSM 18604</strain>
    </source>
</reference>
<proteinExistence type="predicted"/>
<name>A0A845A8B8_9SPHN</name>